<dbReference type="STRING" id="1124188.SAMN05444377_101480"/>
<feature type="signal peptide" evidence="1">
    <location>
        <begin position="1"/>
        <end position="19"/>
    </location>
</feature>
<dbReference type="Proteomes" id="UP000184147">
    <property type="component" value="Unassembled WGS sequence"/>
</dbReference>
<dbReference type="NCBIfam" id="NF038133">
    <property type="entry name" value="choice_anch_L"/>
    <property type="match status" value="1"/>
</dbReference>
<dbReference type="RefSeq" id="WP_200798311.1">
    <property type="nucleotide sequence ID" value="NZ_FQVQ01000001.1"/>
</dbReference>
<dbReference type="AlphaFoldDB" id="A0A1M4WZN2"/>
<protein>
    <recommendedName>
        <fullName evidence="4">Ig-like domain-containing protein</fullName>
    </recommendedName>
</protein>
<gene>
    <name evidence="2" type="ORF">SAMN05444377_101480</name>
</gene>
<feature type="chain" id="PRO_5012160440" description="Ig-like domain-containing protein" evidence="1">
    <location>
        <begin position="20"/>
        <end position="1255"/>
    </location>
</feature>
<evidence type="ECO:0000313" key="3">
    <source>
        <dbReference type="Proteomes" id="UP000184147"/>
    </source>
</evidence>
<evidence type="ECO:0008006" key="4">
    <source>
        <dbReference type="Google" id="ProtNLM"/>
    </source>
</evidence>
<sequence length="1255" mass="127928">MRGKLLLFLLGMQLGFSQAINVDLTTYTVPQLVSQVLFSGGSGGAACVGTITNVTWSTGTNFGSNTAGQPDNGIGYFTNVNTTFPLANGVILSTGRATAAAGPNANTQSNGAFTWPGDTELFDYITALGIDPQLNSYNNATILEFDFVPFANNMSFDFLFASEEYGTFQCDYSDAFAFFLQNTTQGTPVTNLALVPNTTDPISVTTIRSDAYNTTCGSVNQNFFGVYNVVGPAITATNFNGHTIRMTASSAVVPNETYHIKLVIADRNDQSFDSAVFLAGGSFDIGELSIASDASTGGLPGFTVIEGTALCGGASQDIVVGTLIPGATYNWFINGTTLVQSGPSNVLSVTQAGTYSVEVIAPGGCQIPVSNSFLVEAFPLPPIGTPLNLLNTGLNNIFNLSSNTPIILNGLPNPGDYTVTYYTNLTDLQNQQNEITNTNAYPALFNGQTIYALIVDQLGGYPCPTSRTFTLNYATVCETITNPSSNEVLCESTDPAVFSVTTDATAANSIKFVYFNAPQTGDAMYSGGTVLGTVTPAAGVATYDAGVLGTTGSLPNTPGTYYVYAVLNPTPSDATCRPNQLIQVVVNDGPNAGTDGSVTICETNTATINLNTLISGQDPGGSWVRTTGTGGVFNAAAGSFTPTAGSTSSTFTYTVNGIPPCPNDSSVASVIINSQPDAGLDGQIQICETSMTTINLFSLITGEETGGTWVRTTGTGGVFNAAAGTFTPGAGVTTSTFTYTIVGTAPCFDDSSVATVNVVAQPNAGTNGSVSICSNDPSTINLNTVISGQQAGGVWTRTTGTGGVFNAAAGTFTLTVGATSSSFTYTIPGILPCGPSSSVASVNIVPQSNAGVDGATTVCETSTAAIDLFSLITGEQTGGTWTRTSGSGGVFNAAAGTFTPAIGATSSVFTYTLTGTTPCANDSSEVVVTVQPQPQAGIDGGLTICNTSTSVIDLFTLITGEQTGGTWTRTSGSGGTFNAALGTFTPSLTSTSSTFTYTVSGVAPCIADSSIATLTVNVQPSAGNDGSIAVCETSTTAVNLASLITGEQTGGIWTRTTGTGGTFDALAGTYTPAVGATTSTFTYTVNGVAPCGPDSSIATVSISVAPNAGNDGSLTVCQSTTPINLADIITGEQLGGSWIRTGGTGGTFNAAAGTFIPGFNATPSTFTYTVSGVAPCVSDSSIATVNPITAPTANTPTPYEVCDDNNDGVACTFVLGTKTPEITTNPNVQVSYHLTPTDAQTGFNPIAPNQPFCNN</sequence>
<name>A0A1M4WZN2_9FLAO</name>
<keyword evidence="3" id="KW-1185">Reference proteome</keyword>
<keyword evidence="1" id="KW-0732">Signal</keyword>
<feature type="non-terminal residue" evidence="2">
    <location>
        <position position="1255"/>
    </location>
</feature>
<proteinExistence type="predicted"/>
<accession>A0A1M4WZN2</accession>
<dbReference type="EMBL" id="FQVQ01000001">
    <property type="protein sequence ID" value="SHE86708.1"/>
    <property type="molecule type" value="Genomic_DNA"/>
</dbReference>
<organism evidence="2 3">
    <name type="scientific">Flavobacterium fontis</name>
    <dbReference type="NCBI Taxonomy" id="1124188"/>
    <lineage>
        <taxon>Bacteria</taxon>
        <taxon>Pseudomonadati</taxon>
        <taxon>Bacteroidota</taxon>
        <taxon>Flavobacteriia</taxon>
        <taxon>Flavobacteriales</taxon>
        <taxon>Flavobacteriaceae</taxon>
        <taxon>Flavobacterium</taxon>
    </lineage>
</organism>
<evidence type="ECO:0000256" key="1">
    <source>
        <dbReference type="SAM" id="SignalP"/>
    </source>
</evidence>
<evidence type="ECO:0000313" key="2">
    <source>
        <dbReference type="EMBL" id="SHE86708.1"/>
    </source>
</evidence>
<reference evidence="2 3" key="1">
    <citation type="submission" date="2016-11" db="EMBL/GenBank/DDBJ databases">
        <authorList>
            <person name="Jaros S."/>
            <person name="Januszkiewicz K."/>
            <person name="Wedrychowicz H."/>
        </authorList>
    </citation>
    <scope>NUCLEOTIDE SEQUENCE [LARGE SCALE GENOMIC DNA]</scope>
    <source>
        <strain evidence="2 3">DSM 25660</strain>
    </source>
</reference>
<dbReference type="InterPro" id="IPR049804">
    <property type="entry name" value="Choice_anch_L"/>
</dbReference>